<dbReference type="AlphaFoldDB" id="A0A6A6SYY3"/>
<dbReference type="PANTHER" id="PTHR37017:SF3">
    <property type="entry name" value="AB HYDROLASE-1 DOMAIN-CONTAINING PROTEIN"/>
    <property type="match status" value="1"/>
</dbReference>
<evidence type="ECO:0000313" key="3">
    <source>
        <dbReference type="Proteomes" id="UP000799324"/>
    </source>
</evidence>
<dbReference type="PANTHER" id="PTHR37017">
    <property type="entry name" value="AB HYDROLASE-1 DOMAIN-CONTAINING PROTEIN-RELATED"/>
    <property type="match status" value="1"/>
</dbReference>
<dbReference type="GO" id="GO:0016787">
    <property type="term" value="F:hydrolase activity"/>
    <property type="evidence" value="ECO:0007669"/>
    <property type="project" value="UniProtKB-KW"/>
</dbReference>
<dbReference type="SUPFAM" id="SSF53474">
    <property type="entry name" value="alpha/beta-Hydrolases"/>
    <property type="match status" value="1"/>
</dbReference>
<evidence type="ECO:0000313" key="2">
    <source>
        <dbReference type="EMBL" id="KAF2652760.1"/>
    </source>
</evidence>
<organism evidence="2 3">
    <name type="scientific">Lophiostoma macrostomum CBS 122681</name>
    <dbReference type="NCBI Taxonomy" id="1314788"/>
    <lineage>
        <taxon>Eukaryota</taxon>
        <taxon>Fungi</taxon>
        <taxon>Dikarya</taxon>
        <taxon>Ascomycota</taxon>
        <taxon>Pezizomycotina</taxon>
        <taxon>Dothideomycetes</taxon>
        <taxon>Pleosporomycetidae</taxon>
        <taxon>Pleosporales</taxon>
        <taxon>Lophiostomataceae</taxon>
        <taxon>Lophiostoma</taxon>
    </lineage>
</organism>
<dbReference type="Proteomes" id="UP000799324">
    <property type="component" value="Unassembled WGS sequence"/>
</dbReference>
<dbReference type="EMBL" id="MU004394">
    <property type="protein sequence ID" value="KAF2652760.1"/>
    <property type="molecule type" value="Genomic_DNA"/>
</dbReference>
<evidence type="ECO:0000259" key="1">
    <source>
        <dbReference type="Pfam" id="PF12697"/>
    </source>
</evidence>
<dbReference type="InterPro" id="IPR052897">
    <property type="entry name" value="Sec-Metab_Biosynth_Hydrolase"/>
</dbReference>
<dbReference type="Pfam" id="PF12697">
    <property type="entry name" value="Abhydrolase_6"/>
    <property type="match status" value="1"/>
</dbReference>
<proteinExistence type="predicted"/>
<sequence>MPPTAPKSPTLVFVPGSWHKPICYSKIVSILQDQHALRCVTISLPSTSGIPSATFKEDVDTARHVIAAEISQQRDVVVVAHSYGGMVGNSAIKGFARLQSDGKSPFQQSTASDIAVSESDGHVIGLILIASGFTLTGLSFMDPFFGHPPPAWRINTETGFADIVVPPGELFYHDLPKDEQDYWVSQLTPQSLKSLFEGGEHSYAGWQDVPTWYIGTIEDRGLPVVVQRMQVGMARGMGGLIEHRELQTSHSPFLSQPQVVVDVIQEAIERFASVISRKESTSYHSKRFGVDTKQIIVPSVRIVRPYTWFKFGIPLAFGRALGWCIVIWGWGRRNLATRSQN</sequence>
<dbReference type="InterPro" id="IPR029058">
    <property type="entry name" value="AB_hydrolase_fold"/>
</dbReference>
<keyword evidence="3" id="KW-1185">Reference proteome</keyword>
<feature type="domain" description="AB hydrolase-1" evidence="1">
    <location>
        <begin position="11"/>
        <end position="263"/>
    </location>
</feature>
<keyword evidence="2" id="KW-0378">Hydrolase</keyword>
<dbReference type="OrthoDB" id="408373at2759"/>
<gene>
    <name evidence="2" type="ORF">K491DRAFT_695287</name>
</gene>
<protein>
    <submittedName>
        <fullName evidence="2">Alpha/beta-hydrolase</fullName>
    </submittedName>
</protein>
<dbReference type="InterPro" id="IPR000073">
    <property type="entry name" value="AB_hydrolase_1"/>
</dbReference>
<reference evidence="2" key="1">
    <citation type="journal article" date="2020" name="Stud. Mycol.">
        <title>101 Dothideomycetes genomes: a test case for predicting lifestyles and emergence of pathogens.</title>
        <authorList>
            <person name="Haridas S."/>
            <person name="Albert R."/>
            <person name="Binder M."/>
            <person name="Bloem J."/>
            <person name="Labutti K."/>
            <person name="Salamov A."/>
            <person name="Andreopoulos B."/>
            <person name="Baker S."/>
            <person name="Barry K."/>
            <person name="Bills G."/>
            <person name="Bluhm B."/>
            <person name="Cannon C."/>
            <person name="Castanera R."/>
            <person name="Culley D."/>
            <person name="Daum C."/>
            <person name="Ezra D."/>
            <person name="Gonzalez J."/>
            <person name="Henrissat B."/>
            <person name="Kuo A."/>
            <person name="Liang C."/>
            <person name="Lipzen A."/>
            <person name="Lutzoni F."/>
            <person name="Magnuson J."/>
            <person name="Mondo S."/>
            <person name="Nolan M."/>
            <person name="Ohm R."/>
            <person name="Pangilinan J."/>
            <person name="Park H.-J."/>
            <person name="Ramirez L."/>
            <person name="Alfaro M."/>
            <person name="Sun H."/>
            <person name="Tritt A."/>
            <person name="Yoshinaga Y."/>
            <person name="Zwiers L.-H."/>
            <person name="Turgeon B."/>
            <person name="Goodwin S."/>
            <person name="Spatafora J."/>
            <person name="Crous P."/>
            <person name="Grigoriev I."/>
        </authorList>
    </citation>
    <scope>NUCLEOTIDE SEQUENCE</scope>
    <source>
        <strain evidence="2">CBS 122681</strain>
    </source>
</reference>
<dbReference type="Gene3D" id="3.40.50.1820">
    <property type="entry name" value="alpha/beta hydrolase"/>
    <property type="match status" value="1"/>
</dbReference>
<name>A0A6A6SYY3_9PLEO</name>
<accession>A0A6A6SYY3</accession>